<accession>A0A1A9RTR4</accession>
<name>A0A1A9RTR4_EIKCO</name>
<evidence type="ECO:0000313" key="3">
    <source>
        <dbReference type="Proteomes" id="UP000078103"/>
    </source>
</evidence>
<feature type="domain" description="ORC1/DEAH AAA+ ATPase" evidence="1">
    <location>
        <begin position="93"/>
        <end position="201"/>
    </location>
</feature>
<dbReference type="Pfam" id="PF13401">
    <property type="entry name" value="AAA_22"/>
    <property type="match status" value="1"/>
</dbReference>
<dbReference type="CDD" id="cd00093">
    <property type="entry name" value="HTH_XRE"/>
    <property type="match status" value="1"/>
</dbReference>
<dbReference type="Proteomes" id="UP000078103">
    <property type="component" value="Unassembled WGS sequence"/>
</dbReference>
<dbReference type="PANTHER" id="PTHR35894">
    <property type="entry name" value="GENERAL SECRETION PATHWAY PROTEIN A-RELATED"/>
    <property type="match status" value="1"/>
</dbReference>
<comment type="caution">
    <text evidence="2">The sequence shown here is derived from an EMBL/GenBank/DDBJ whole genome shotgun (WGS) entry which is preliminary data.</text>
</comment>
<organism evidence="2 3">
    <name type="scientific">Eikenella corrodens</name>
    <dbReference type="NCBI Taxonomy" id="539"/>
    <lineage>
        <taxon>Bacteria</taxon>
        <taxon>Pseudomonadati</taxon>
        <taxon>Pseudomonadota</taxon>
        <taxon>Betaproteobacteria</taxon>
        <taxon>Neisseriales</taxon>
        <taxon>Neisseriaceae</taxon>
        <taxon>Eikenella</taxon>
    </lineage>
</organism>
<evidence type="ECO:0000259" key="1">
    <source>
        <dbReference type="Pfam" id="PF13401"/>
    </source>
</evidence>
<dbReference type="GO" id="GO:0003677">
    <property type="term" value="F:DNA binding"/>
    <property type="evidence" value="ECO:0007669"/>
    <property type="project" value="InterPro"/>
</dbReference>
<proteinExistence type="predicted"/>
<dbReference type="InterPro" id="IPR052026">
    <property type="entry name" value="ExeA_AAA_ATPase_DNA-bind"/>
</dbReference>
<sequence>MSIRQDLQDYISDNGLSQSAVARAVGVTSPVVNQYLHGKYPGNVQEIERKIAAYLQKQREREAERKLEVDYVLTTTAKRVRDVLRLAHVEGEAVVLFGQAGLGKTSSLREYCKQAPDALMIETDPTYTAKVLLQKLAAMLGAEGKGSLNELMDSVVGRLRDSGRIILVDEAENLPLRALECLRRVHDKTGCGLVLAGMPRLLVNLRGKNGELKQLYSRMAFKLDLGESVPDEDLAQIVAQAMPDMDEEAAAELVRTAAGNARRLDKMLRGVVRLARINRQEPSVEMVRQFAEMLIH</sequence>
<protein>
    <submittedName>
        <fullName evidence="2">XRE family transcriptional regulator</fullName>
    </submittedName>
</protein>
<dbReference type="SUPFAM" id="SSF52540">
    <property type="entry name" value="P-loop containing nucleoside triphosphate hydrolases"/>
    <property type="match status" value="1"/>
</dbReference>
<dbReference type="InterPro" id="IPR001387">
    <property type="entry name" value="Cro/C1-type_HTH"/>
</dbReference>
<dbReference type="InterPro" id="IPR049945">
    <property type="entry name" value="AAA_22"/>
</dbReference>
<dbReference type="InterPro" id="IPR027417">
    <property type="entry name" value="P-loop_NTPase"/>
</dbReference>
<evidence type="ECO:0000313" key="2">
    <source>
        <dbReference type="EMBL" id="OAM24879.1"/>
    </source>
</evidence>
<dbReference type="Gene3D" id="1.10.260.40">
    <property type="entry name" value="lambda repressor-like DNA-binding domains"/>
    <property type="match status" value="1"/>
</dbReference>
<reference evidence="3" key="1">
    <citation type="submission" date="2016-05" db="EMBL/GenBank/DDBJ databases">
        <title>Draft genome of Corynebacterium afermentans subsp. afermentans LCDC 88199T.</title>
        <authorList>
            <person name="Bernier A.-M."/>
            <person name="Bernard K."/>
        </authorList>
    </citation>
    <scope>NUCLEOTIDE SEQUENCE [LARGE SCALE GENOMIC DNA]</scope>
    <source>
        <strain evidence="3">NML120819</strain>
    </source>
</reference>
<gene>
    <name evidence="2" type="ORF">A7P89_01180</name>
</gene>
<dbReference type="AlphaFoldDB" id="A0A1A9RTR4"/>
<dbReference type="EMBL" id="LXSH01000007">
    <property type="protein sequence ID" value="OAM24879.1"/>
    <property type="molecule type" value="Genomic_DNA"/>
</dbReference>
<dbReference type="SUPFAM" id="SSF47413">
    <property type="entry name" value="lambda repressor-like DNA-binding domains"/>
    <property type="match status" value="1"/>
</dbReference>
<dbReference type="PANTHER" id="PTHR35894:SF5">
    <property type="entry name" value="MU-LIKE PROPHAGE FLUMU DNA TRANSPOSITION PROTEIN B"/>
    <property type="match status" value="1"/>
</dbReference>
<dbReference type="RefSeq" id="WP_064105028.1">
    <property type="nucleotide sequence ID" value="NZ_LXSH01000007.1"/>
</dbReference>
<dbReference type="InterPro" id="IPR010982">
    <property type="entry name" value="Lambda_DNA-bd_dom_sf"/>
</dbReference>
<dbReference type="GO" id="GO:0016887">
    <property type="term" value="F:ATP hydrolysis activity"/>
    <property type="evidence" value="ECO:0007669"/>
    <property type="project" value="InterPro"/>
</dbReference>
<dbReference type="Gene3D" id="3.40.50.300">
    <property type="entry name" value="P-loop containing nucleotide triphosphate hydrolases"/>
    <property type="match status" value="1"/>
</dbReference>